<proteinExistence type="predicted"/>
<name>A0A401TXC5_CHIPU</name>
<feature type="compositionally biased region" description="Basic and acidic residues" evidence="1">
    <location>
        <begin position="89"/>
        <end position="100"/>
    </location>
</feature>
<gene>
    <name evidence="2" type="ORF">chiPu_0031747</name>
</gene>
<feature type="region of interest" description="Disordered" evidence="1">
    <location>
        <begin position="1"/>
        <end position="24"/>
    </location>
</feature>
<comment type="caution">
    <text evidence="2">The sequence shown here is derived from an EMBL/GenBank/DDBJ whole genome shotgun (WGS) entry which is preliminary data.</text>
</comment>
<dbReference type="Proteomes" id="UP000287033">
    <property type="component" value="Unassembled WGS sequence"/>
</dbReference>
<feature type="non-terminal residue" evidence="2">
    <location>
        <position position="1"/>
    </location>
</feature>
<dbReference type="EMBL" id="BEZZ01217519">
    <property type="protein sequence ID" value="GCC47289.1"/>
    <property type="molecule type" value="Genomic_DNA"/>
</dbReference>
<organism evidence="2 3">
    <name type="scientific">Chiloscyllium punctatum</name>
    <name type="common">Brownbanded bambooshark</name>
    <name type="synonym">Hemiscyllium punctatum</name>
    <dbReference type="NCBI Taxonomy" id="137246"/>
    <lineage>
        <taxon>Eukaryota</taxon>
        <taxon>Metazoa</taxon>
        <taxon>Chordata</taxon>
        <taxon>Craniata</taxon>
        <taxon>Vertebrata</taxon>
        <taxon>Chondrichthyes</taxon>
        <taxon>Elasmobranchii</taxon>
        <taxon>Galeomorphii</taxon>
        <taxon>Galeoidea</taxon>
        <taxon>Orectolobiformes</taxon>
        <taxon>Hemiscylliidae</taxon>
        <taxon>Chiloscyllium</taxon>
    </lineage>
</organism>
<feature type="region of interest" description="Disordered" evidence="1">
    <location>
        <begin position="86"/>
        <end position="114"/>
    </location>
</feature>
<evidence type="ECO:0000313" key="3">
    <source>
        <dbReference type="Proteomes" id="UP000287033"/>
    </source>
</evidence>
<feature type="compositionally biased region" description="Acidic residues" evidence="1">
    <location>
        <begin position="1"/>
        <end position="13"/>
    </location>
</feature>
<evidence type="ECO:0000256" key="1">
    <source>
        <dbReference type="SAM" id="MobiDB-lite"/>
    </source>
</evidence>
<feature type="compositionally biased region" description="Basic and acidic residues" evidence="1">
    <location>
        <begin position="14"/>
        <end position="24"/>
    </location>
</feature>
<protein>
    <submittedName>
        <fullName evidence="2">Uncharacterized protein</fullName>
    </submittedName>
</protein>
<accession>A0A401TXC5</accession>
<keyword evidence="3" id="KW-1185">Reference proteome</keyword>
<evidence type="ECO:0000313" key="2">
    <source>
        <dbReference type="EMBL" id="GCC47289.1"/>
    </source>
</evidence>
<dbReference type="AlphaFoldDB" id="A0A401TXC5"/>
<reference evidence="2 3" key="1">
    <citation type="journal article" date="2018" name="Nat. Ecol. Evol.">
        <title>Shark genomes provide insights into elasmobranch evolution and the origin of vertebrates.</title>
        <authorList>
            <person name="Hara Y"/>
            <person name="Yamaguchi K"/>
            <person name="Onimaru K"/>
            <person name="Kadota M"/>
            <person name="Koyanagi M"/>
            <person name="Keeley SD"/>
            <person name="Tatsumi K"/>
            <person name="Tanaka K"/>
            <person name="Motone F"/>
            <person name="Kageyama Y"/>
            <person name="Nozu R"/>
            <person name="Adachi N"/>
            <person name="Nishimura O"/>
            <person name="Nakagawa R"/>
            <person name="Tanegashima C"/>
            <person name="Kiyatake I"/>
            <person name="Matsumoto R"/>
            <person name="Murakumo K"/>
            <person name="Nishida K"/>
            <person name="Terakita A"/>
            <person name="Kuratani S"/>
            <person name="Sato K"/>
            <person name="Hyodo S Kuraku.S."/>
        </authorList>
    </citation>
    <scope>NUCLEOTIDE SEQUENCE [LARGE SCALE GENOMIC DNA]</scope>
</reference>
<sequence length="204" mass="21831">AAGDDGDLQEGEDQPDRRLSSRRLADPGVLLALQGAVHHHRDAARAVLRLDQGPLGAGSDQPVHAVRPDPVRSDRAARTAFRLVPGDGHLADHHGHHDVGADEAQSGAAGSDPEDHLRLDAADLHLHAGRLPGGSRDLLGLEQHALGAAAELHHAQERREGGVVRQSEIDVRQEADIASRPPRLINASCPALCRASTYWRVARR</sequence>